<dbReference type="Proteomes" id="UP000186868">
    <property type="component" value="Unassembled WGS sequence"/>
</dbReference>
<feature type="transmembrane region" description="Helical" evidence="1">
    <location>
        <begin position="15"/>
        <end position="36"/>
    </location>
</feature>
<evidence type="ECO:0000313" key="3">
    <source>
        <dbReference type="Proteomes" id="UP000186868"/>
    </source>
</evidence>
<dbReference type="RefSeq" id="WP_073599481.1">
    <property type="nucleotide sequence ID" value="NZ_MRCB01000010.1"/>
</dbReference>
<keyword evidence="1" id="KW-0472">Membrane</keyword>
<organism evidence="2 3">
    <name type="scientific">Hydrococcus rivularis NIES-593</name>
    <dbReference type="NCBI Taxonomy" id="1921803"/>
    <lineage>
        <taxon>Bacteria</taxon>
        <taxon>Bacillati</taxon>
        <taxon>Cyanobacteriota</taxon>
        <taxon>Cyanophyceae</taxon>
        <taxon>Pleurocapsales</taxon>
        <taxon>Hydrococcaceae</taxon>
        <taxon>Hydrococcus</taxon>
    </lineage>
</organism>
<gene>
    <name evidence="2" type="ORF">NIES593_10155</name>
</gene>
<keyword evidence="1" id="KW-0812">Transmembrane</keyword>
<accession>A0A1U7HI21</accession>
<reference evidence="2 3" key="1">
    <citation type="submission" date="2016-11" db="EMBL/GenBank/DDBJ databases">
        <title>Draft Genome Sequences of Nine Cyanobacterial Strains from Diverse Habitats.</title>
        <authorList>
            <person name="Zhu T."/>
            <person name="Hou S."/>
            <person name="Lu X."/>
            <person name="Hess W.R."/>
        </authorList>
    </citation>
    <scope>NUCLEOTIDE SEQUENCE [LARGE SCALE GENOMIC DNA]</scope>
    <source>
        <strain evidence="2 3">NIES-593</strain>
    </source>
</reference>
<comment type="caution">
    <text evidence="2">The sequence shown here is derived from an EMBL/GenBank/DDBJ whole genome shotgun (WGS) entry which is preliminary data.</text>
</comment>
<name>A0A1U7HI21_9CYAN</name>
<protein>
    <submittedName>
        <fullName evidence="2">Uncharacterized protein</fullName>
    </submittedName>
</protein>
<sequence length="154" mass="17695">MSRRSHSRPSIETELFPFLSVLACTIGTLILLIIVLTMQLFTSQREVAIVAKNKTNEIGKNRSKTPHYIECRHDGVIIHPSQKFVAQENLEDPNSALINLISEVKAKRDREYVIVALRPDGLEVFQKVRDLIEKEEIDIGYEPVEKDWKLKINN</sequence>
<dbReference type="EMBL" id="MRCB01000010">
    <property type="protein sequence ID" value="OKH23201.1"/>
    <property type="molecule type" value="Genomic_DNA"/>
</dbReference>
<keyword evidence="3" id="KW-1185">Reference proteome</keyword>
<evidence type="ECO:0000313" key="2">
    <source>
        <dbReference type="EMBL" id="OKH23201.1"/>
    </source>
</evidence>
<dbReference type="OrthoDB" id="424753at2"/>
<dbReference type="STRING" id="1921803.NIES593_10155"/>
<dbReference type="AlphaFoldDB" id="A0A1U7HI21"/>
<proteinExistence type="predicted"/>
<keyword evidence="1" id="KW-1133">Transmembrane helix</keyword>
<evidence type="ECO:0000256" key="1">
    <source>
        <dbReference type="SAM" id="Phobius"/>
    </source>
</evidence>